<evidence type="ECO:0008006" key="3">
    <source>
        <dbReference type="Google" id="ProtNLM"/>
    </source>
</evidence>
<evidence type="ECO:0000313" key="1">
    <source>
        <dbReference type="EMBL" id="RFA32019.1"/>
    </source>
</evidence>
<proteinExistence type="predicted"/>
<evidence type="ECO:0000313" key="2">
    <source>
        <dbReference type="Proteomes" id="UP000256763"/>
    </source>
</evidence>
<organism evidence="1 2">
    <name type="scientific">Alkalilimnicola ehrlichii</name>
    <dbReference type="NCBI Taxonomy" id="351052"/>
    <lineage>
        <taxon>Bacteria</taxon>
        <taxon>Pseudomonadati</taxon>
        <taxon>Pseudomonadota</taxon>
        <taxon>Gammaproteobacteria</taxon>
        <taxon>Chromatiales</taxon>
        <taxon>Ectothiorhodospiraceae</taxon>
        <taxon>Alkalilimnicola</taxon>
    </lineage>
</organism>
<gene>
    <name evidence="1" type="ORF">CAL65_20915</name>
</gene>
<protein>
    <recommendedName>
        <fullName evidence="3">VanZ-like domain-containing protein</fullName>
    </recommendedName>
</protein>
<dbReference type="EMBL" id="NFZW01000036">
    <property type="protein sequence ID" value="RFA32019.1"/>
    <property type="molecule type" value="Genomic_DNA"/>
</dbReference>
<dbReference type="AlphaFoldDB" id="A0A3E0WHU5"/>
<reference evidence="2" key="1">
    <citation type="submission" date="2017-05" db="EMBL/GenBank/DDBJ databases">
        <authorList>
            <person name="Sharma S."/>
            <person name="Sidhu C."/>
            <person name="Pinnaka A.K."/>
        </authorList>
    </citation>
    <scope>NUCLEOTIDE SEQUENCE [LARGE SCALE GENOMIC DNA]</scope>
    <source>
        <strain evidence="2">AK93</strain>
    </source>
</reference>
<comment type="caution">
    <text evidence="1">The sequence shown here is derived from an EMBL/GenBank/DDBJ whole genome shotgun (WGS) entry which is preliminary data.</text>
</comment>
<dbReference type="Proteomes" id="UP000256763">
    <property type="component" value="Unassembled WGS sequence"/>
</dbReference>
<sequence>MNHFLAFYVLALLTDFAFPRSAFGWHKALPLLAYGIAIELIQSQIPYRHCSLLDVIVNGVGILAYVLTLPLIRRLPVPRQPANSRNSDHGKT</sequence>
<name>A0A3E0WHU5_9GAMM</name>
<dbReference type="NCBIfam" id="NF037970">
    <property type="entry name" value="vanZ_1"/>
    <property type="match status" value="1"/>
</dbReference>
<accession>A0A3E0WHU5</accession>
<keyword evidence="2" id="KW-1185">Reference proteome</keyword>